<protein>
    <submittedName>
        <fullName evidence="3">Putative transposase OrfB</fullName>
    </submittedName>
</protein>
<gene>
    <name evidence="3" type="ORF">PH7735_02002</name>
</gene>
<evidence type="ECO:0000313" key="4">
    <source>
        <dbReference type="Proteomes" id="UP000051870"/>
    </source>
</evidence>
<dbReference type="PANTHER" id="PTHR46889">
    <property type="entry name" value="TRANSPOSASE INSF FOR INSERTION SEQUENCE IS3B-RELATED"/>
    <property type="match status" value="1"/>
</dbReference>
<dbReference type="EMBL" id="CYTW01000002">
    <property type="protein sequence ID" value="CUJ97795.1"/>
    <property type="molecule type" value="Genomic_DNA"/>
</dbReference>
<proteinExistence type="predicted"/>
<evidence type="ECO:0000313" key="3">
    <source>
        <dbReference type="EMBL" id="CUJ97795.1"/>
    </source>
</evidence>
<dbReference type="InterPro" id="IPR012337">
    <property type="entry name" value="RNaseH-like_sf"/>
</dbReference>
<evidence type="ECO:0000259" key="2">
    <source>
        <dbReference type="Pfam" id="PF13276"/>
    </source>
</evidence>
<dbReference type="STRING" id="1715693.PH7735_02002"/>
<evidence type="ECO:0000259" key="1">
    <source>
        <dbReference type="Pfam" id="PF00665"/>
    </source>
</evidence>
<name>A0A0P1IQS5_9RHOB</name>
<dbReference type="Pfam" id="PF00665">
    <property type="entry name" value="rve"/>
    <property type="match status" value="1"/>
</dbReference>
<keyword evidence="4" id="KW-1185">Reference proteome</keyword>
<reference evidence="4" key="1">
    <citation type="submission" date="2015-09" db="EMBL/GenBank/DDBJ databases">
        <authorList>
            <person name="Rodrigo-Torres Lidia"/>
            <person name="Arahal R.David."/>
        </authorList>
    </citation>
    <scope>NUCLEOTIDE SEQUENCE [LARGE SCALE GENOMIC DNA]</scope>
    <source>
        <strain evidence="4">CECT 7735</strain>
    </source>
</reference>
<dbReference type="SUPFAM" id="SSF53098">
    <property type="entry name" value="Ribonuclease H-like"/>
    <property type="match status" value="1"/>
</dbReference>
<accession>A0A0P1IQS5</accession>
<dbReference type="InterPro" id="IPR050900">
    <property type="entry name" value="Transposase_IS3/IS150/IS904"/>
</dbReference>
<organism evidence="3 4">
    <name type="scientific">Shimia thalassica</name>
    <dbReference type="NCBI Taxonomy" id="1715693"/>
    <lineage>
        <taxon>Bacteria</taxon>
        <taxon>Pseudomonadati</taxon>
        <taxon>Pseudomonadota</taxon>
        <taxon>Alphaproteobacteria</taxon>
        <taxon>Rhodobacterales</taxon>
        <taxon>Roseobacteraceae</taxon>
    </lineage>
</organism>
<dbReference type="GO" id="GO:0003676">
    <property type="term" value="F:nucleic acid binding"/>
    <property type="evidence" value="ECO:0007669"/>
    <property type="project" value="InterPro"/>
</dbReference>
<dbReference type="GO" id="GO:0015074">
    <property type="term" value="P:DNA integration"/>
    <property type="evidence" value="ECO:0007669"/>
    <property type="project" value="InterPro"/>
</dbReference>
<dbReference type="AlphaFoldDB" id="A0A0P1IQS5"/>
<dbReference type="PANTHER" id="PTHR46889:SF4">
    <property type="entry name" value="TRANSPOSASE INSO FOR INSERTION SEQUENCE ELEMENT IS911B-RELATED"/>
    <property type="match status" value="1"/>
</dbReference>
<dbReference type="InterPro" id="IPR036397">
    <property type="entry name" value="RNaseH_sf"/>
</dbReference>
<dbReference type="Pfam" id="PF13276">
    <property type="entry name" value="HTH_21"/>
    <property type="match status" value="1"/>
</dbReference>
<dbReference type="Gene3D" id="3.30.420.10">
    <property type="entry name" value="Ribonuclease H-like superfamily/Ribonuclease H"/>
    <property type="match status" value="1"/>
</dbReference>
<sequence>MSFRFIEEHSDDFPANRLCRVVDVSSRSLRAFRNRPAILKKWSDLTTLAHIREQSRLSLDSYGRPRMTEELKEIGLNVGHRRVGRLMRQNGMSGVRTSKHKVTTDSKHNFNIAPKLLACNFTADLPNQKWAGDISYVWTREGWLYLAVILDLHSRRVIGWAVRNRMKRTWRSGR</sequence>
<dbReference type="InterPro" id="IPR001584">
    <property type="entry name" value="Integrase_cat-core"/>
</dbReference>
<feature type="domain" description="Integrase catalytic" evidence="1">
    <location>
        <begin position="125"/>
        <end position="167"/>
    </location>
</feature>
<feature type="domain" description="HTH-like" evidence="2">
    <location>
        <begin position="48"/>
        <end position="99"/>
    </location>
</feature>
<dbReference type="InterPro" id="IPR025948">
    <property type="entry name" value="HTH-like_dom"/>
</dbReference>
<dbReference type="Proteomes" id="UP000051870">
    <property type="component" value="Unassembled WGS sequence"/>
</dbReference>